<keyword evidence="2" id="KW-1185">Reference proteome</keyword>
<protein>
    <submittedName>
        <fullName evidence="1">Uncharacterized protein</fullName>
    </submittedName>
</protein>
<dbReference type="Proteomes" id="UP001148629">
    <property type="component" value="Unassembled WGS sequence"/>
</dbReference>
<gene>
    <name evidence="1" type="ORF">NM208_g10788</name>
</gene>
<accession>A0ACC1RWM4</accession>
<name>A0ACC1RWM4_9HYPO</name>
<organism evidence="1 2">
    <name type="scientific">Fusarium decemcellulare</name>
    <dbReference type="NCBI Taxonomy" id="57161"/>
    <lineage>
        <taxon>Eukaryota</taxon>
        <taxon>Fungi</taxon>
        <taxon>Dikarya</taxon>
        <taxon>Ascomycota</taxon>
        <taxon>Pezizomycotina</taxon>
        <taxon>Sordariomycetes</taxon>
        <taxon>Hypocreomycetidae</taxon>
        <taxon>Hypocreales</taxon>
        <taxon>Nectriaceae</taxon>
        <taxon>Fusarium</taxon>
        <taxon>Fusarium decemcellulare species complex</taxon>
    </lineage>
</organism>
<sequence length="333" mass="33269">MKSTLLTIVGLAAAVAAQSAGDLPQCGQTCASNMVSAEKSEELGCDTGDLGCLCTNQNFVYGLRDCSLAICNAEQAAQVLQYGLEVCRQAGVKITTGASGTVSATATGTGAVRTVFSTIVSGDTTLTSAVSTISGTGGSDTEGAVSTYTSVFTNSDGDVVTTTGETTVGAGAASVTTFTSDGTEIVRTLETETATGDDEDVTTFTSGGTVIISTKVTKTATEEAEVTTFTTDGTEVIRTLTTKTVSTGSETGSASETVTDATTATETEGSTETGESGTATGDASETTSTSGNAVRFLILFASHHPLTKSQAVPKMTAAPAGILAAAGLAMFLL</sequence>
<evidence type="ECO:0000313" key="1">
    <source>
        <dbReference type="EMBL" id="KAJ3527257.1"/>
    </source>
</evidence>
<evidence type="ECO:0000313" key="2">
    <source>
        <dbReference type="Proteomes" id="UP001148629"/>
    </source>
</evidence>
<dbReference type="EMBL" id="JANRMS010001589">
    <property type="protein sequence ID" value="KAJ3527257.1"/>
    <property type="molecule type" value="Genomic_DNA"/>
</dbReference>
<proteinExistence type="predicted"/>
<reference evidence="1" key="1">
    <citation type="submission" date="2022-08" db="EMBL/GenBank/DDBJ databases">
        <title>Genome Sequence of Fusarium decemcellulare.</title>
        <authorList>
            <person name="Buettner E."/>
        </authorList>
    </citation>
    <scope>NUCLEOTIDE SEQUENCE</scope>
    <source>
        <strain evidence="1">Babe19</strain>
    </source>
</reference>
<comment type="caution">
    <text evidence="1">The sequence shown here is derived from an EMBL/GenBank/DDBJ whole genome shotgun (WGS) entry which is preliminary data.</text>
</comment>